<reference evidence="10 11" key="1">
    <citation type="submission" date="2014-07" db="EMBL/GenBank/DDBJ databases">
        <title>Genome of Chryseobacterium formosense LMG 24722.</title>
        <authorList>
            <person name="Pipes S.E."/>
            <person name="Stropko S.J."/>
            <person name="Newman J.D."/>
        </authorList>
    </citation>
    <scope>NUCLEOTIDE SEQUENCE [LARGE SCALE GENOMIC DNA]</scope>
    <source>
        <strain evidence="10 11">LMG 24722</strain>
    </source>
</reference>
<dbReference type="EC" id="1.1.5.4" evidence="9"/>
<keyword evidence="5 9" id="KW-0816">Tricarboxylic acid cycle</keyword>
<dbReference type="NCBIfam" id="NF003606">
    <property type="entry name" value="PRK05257.2-1"/>
    <property type="match status" value="1"/>
</dbReference>
<dbReference type="GO" id="GO:0006099">
    <property type="term" value="P:tricarboxylic acid cycle"/>
    <property type="evidence" value="ECO:0007669"/>
    <property type="project" value="UniProtKB-UniRule"/>
</dbReference>
<keyword evidence="6 9" id="KW-0285">Flavoprotein</keyword>
<evidence type="ECO:0000256" key="1">
    <source>
        <dbReference type="ARBA" id="ARBA00001139"/>
    </source>
</evidence>
<evidence type="ECO:0000256" key="6">
    <source>
        <dbReference type="ARBA" id="ARBA00022630"/>
    </source>
</evidence>
<dbReference type="eggNOG" id="COG0579">
    <property type="taxonomic scope" value="Bacteria"/>
</dbReference>
<comment type="pathway">
    <text evidence="3 9">Carbohydrate metabolism; tricarboxylic acid cycle; oxaloacetate from (S)-malate (quinone route): step 1/1.</text>
</comment>
<dbReference type="EMBL" id="JPRP01000001">
    <property type="protein sequence ID" value="KFF00055.1"/>
    <property type="molecule type" value="Genomic_DNA"/>
</dbReference>
<dbReference type="SUPFAM" id="SSF51905">
    <property type="entry name" value="FAD/NAD(P)-binding domain"/>
    <property type="match status" value="1"/>
</dbReference>
<dbReference type="NCBIfam" id="NF003611">
    <property type="entry name" value="PRK05257.3-2"/>
    <property type="match status" value="1"/>
</dbReference>
<dbReference type="OrthoDB" id="9763983at2"/>
<comment type="catalytic activity">
    <reaction evidence="1 9">
        <text>(S)-malate + a quinone = a quinol + oxaloacetate</text>
        <dbReference type="Rhea" id="RHEA:46012"/>
        <dbReference type="ChEBI" id="CHEBI:15589"/>
        <dbReference type="ChEBI" id="CHEBI:16452"/>
        <dbReference type="ChEBI" id="CHEBI:24646"/>
        <dbReference type="ChEBI" id="CHEBI:132124"/>
        <dbReference type="EC" id="1.1.5.4"/>
    </reaction>
</comment>
<dbReference type="NCBIfam" id="NF003605">
    <property type="entry name" value="PRK05257.1-4"/>
    <property type="match status" value="1"/>
</dbReference>
<evidence type="ECO:0000256" key="7">
    <source>
        <dbReference type="ARBA" id="ARBA00022827"/>
    </source>
</evidence>
<evidence type="ECO:0000256" key="5">
    <source>
        <dbReference type="ARBA" id="ARBA00022532"/>
    </source>
</evidence>
<dbReference type="NCBIfam" id="NF003603">
    <property type="entry name" value="PRK05257.1-1"/>
    <property type="match status" value="1"/>
</dbReference>
<dbReference type="Gene3D" id="3.50.50.60">
    <property type="entry name" value="FAD/NAD(P)-binding domain"/>
    <property type="match status" value="1"/>
</dbReference>
<dbReference type="UniPathway" id="UPA00223">
    <property type="reaction ID" value="UER01008"/>
</dbReference>
<evidence type="ECO:0000313" key="11">
    <source>
        <dbReference type="Proteomes" id="UP000028713"/>
    </source>
</evidence>
<evidence type="ECO:0000256" key="2">
    <source>
        <dbReference type="ARBA" id="ARBA00001974"/>
    </source>
</evidence>
<evidence type="ECO:0000313" key="10">
    <source>
        <dbReference type="EMBL" id="KFF00055.1"/>
    </source>
</evidence>
<dbReference type="GO" id="GO:0008924">
    <property type="term" value="F:L-malate dehydrogenase (quinone) activity"/>
    <property type="evidence" value="ECO:0007669"/>
    <property type="project" value="UniProtKB-UniRule"/>
</dbReference>
<dbReference type="HAMAP" id="MF_00212">
    <property type="entry name" value="MQO"/>
    <property type="match status" value="1"/>
</dbReference>
<evidence type="ECO:0000256" key="8">
    <source>
        <dbReference type="ARBA" id="ARBA00023002"/>
    </source>
</evidence>
<dbReference type="InterPro" id="IPR036188">
    <property type="entry name" value="FAD/NAD-bd_sf"/>
</dbReference>
<comment type="cofactor">
    <cofactor evidence="2 9">
        <name>FAD</name>
        <dbReference type="ChEBI" id="CHEBI:57692"/>
    </cofactor>
</comment>
<dbReference type="GO" id="GO:0047545">
    <property type="term" value="F:(S)-2-hydroxyglutarate dehydrogenase activity"/>
    <property type="evidence" value="ECO:0007669"/>
    <property type="project" value="TreeGrafter"/>
</dbReference>
<sequence length="501" mass="56917">MPHRITNRTPKPKYDVVLIGGGIMSATLATLLHEFDPNLEIAIFERLGRFAKESTAAWNNAGTGHSAFCELNYTPENEDGTIDISKAEKIAEQFEVSKQFWSYLIDKNYIEKPQEFINSCAHMSLVFGEKDTEYLRKRHEAMKGSPLFSDMEFSTDHHKLREWIPLVMSKRNQSEVLAATKMDLGTDVNFGSLTRKMGRHLLEDSHVEVFLYHEVKDVDPREDGKWEMKVKDRINRHKQEVVADFVFIGAGGYALPLLDSSDIKESEGYGGFPVSGQWLVTHNPELVEKHQAKVYTQATVDAPPMSVPHLDLRIIDGKKALLFGPFAGFSTKFLKEGSYLDLPESVNTKNLRSLFGAWWHNIPLTKYLVQQVAMTKAQRIQHLREFVKDAKEEDWELKVAGQRVQIIKKDDRYGGKLEFGTEVVVNDKGTIASLLGASPGASTAVYAMLNVLEKCFPEKLHGEWKDKLLEMIPSYGQKLSENPELTKQVRAYSKEKLELKH</sequence>
<gene>
    <name evidence="9" type="primary">mqo</name>
    <name evidence="10" type="ORF">IX39_05145</name>
</gene>
<evidence type="ECO:0000256" key="4">
    <source>
        <dbReference type="ARBA" id="ARBA00006389"/>
    </source>
</evidence>
<keyword evidence="7 9" id="KW-0274">FAD</keyword>
<name>A0A085Z6J1_9FLAO</name>
<dbReference type="NCBIfam" id="NF003613">
    <property type="entry name" value="PRK05257.3-4"/>
    <property type="match status" value="1"/>
</dbReference>
<comment type="caution">
    <text evidence="10">The sequence shown here is derived from an EMBL/GenBank/DDBJ whole genome shotgun (WGS) entry which is preliminary data.</text>
</comment>
<dbReference type="AlphaFoldDB" id="A0A085Z6J1"/>
<dbReference type="RefSeq" id="WP_051882607.1">
    <property type="nucleotide sequence ID" value="NZ_FPAP01000002.1"/>
</dbReference>
<dbReference type="NCBIfam" id="TIGR01320">
    <property type="entry name" value="mal_quin_oxido"/>
    <property type="match status" value="1"/>
</dbReference>
<evidence type="ECO:0000256" key="9">
    <source>
        <dbReference type="HAMAP-Rule" id="MF_00212"/>
    </source>
</evidence>
<dbReference type="Pfam" id="PF06039">
    <property type="entry name" value="Mqo"/>
    <property type="match status" value="1"/>
</dbReference>
<dbReference type="STRING" id="236814.IX39_05145"/>
<keyword evidence="11" id="KW-1185">Reference proteome</keyword>
<organism evidence="10 11">
    <name type="scientific">Chryseobacterium formosense</name>
    <dbReference type="NCBI Taxonomy" id="236814"/>
    <lineage>
        <taxon>Bacteria</taxon>
        <taxon>Pseudomonadati</taxon>
        <taxon>Bacteroidota</taxon>
        <taxon>Flavobacteriia</taxon>
        <taxon>Flavobacteriales</taxon>
        <taxon>Weeksellaceae</taxon>
        <taxon>Chryseobacterium group</taxon>
        <taxon>Chryseobacterium</taxon>
    </lineage>
</organism>
<accession>A0A085Z6J1</accession>
<dbReference type="InterPro" id="IPR006231">
    <property type="entry name" value="MQO"/>
</dbReference>
<dbReference type="Gene3D" id="3.30.9.10">
    <property type="entry name" value="D-Amino Acid Oxidase, subunit A, domain 2"/>
    <property type="match status" value="1"/>
</dbReference>
<comment type="similarity">
    <text evidence="4 9">Belongs to the MQO family.</text>
</comment>
<proteinExistence type="inferred from homology"/>
<keyword evidence="8 9" id="KW-0560">Oxidoreductase</keyword>
<dbReference type="NCBIfam" id="NF009875">
    <property type="entry name" value="PRK13339.1"/>
    <property type="match status" value="1"/>
</dbReference>
<dbReference type="PANTHER" id="PTHR43104:SF2">
    <property type="entry name" value="L-2-HYDROXYGLUTARATE DEHYDROGENASE, MITOCHONDRIAL"/>
    <property type="match status" value="1"/>
</dbReference>
<protein>
    <recommendedName>
        <fullName evidence="9">Probable malate:quinone oxidoreductase</fullName>
        <ecNumber evidence="9">1.1.5.4</ecNumber>
    </recommendedName>
    <alternativeName>
        <fullName evidence="9">MQO</fullName>
    </alternativeName>
    <alternativeName>
        <fullName evidence="9">Malate dehydrogenase [quinone]</fullName>
    </alternativeName>
</protein>
<dbReference type="PANTHER" id="PTHR43104">
    <property type="entry name" value="L-2-HYDROXYGLUTARATE DEHYDROGENASE, MITOCHONDRIAL"/>
    <property type="match status" value="1"/>
</dbReference>
<evidence type="ECO:0000256" key="3">
    <source>
        <dbReference type="ARBA" id="ARBA00005012"/>
    </source>
</evidence>
<dbReference type="Proteomes" id="UP000028713">
    <property type="component" value="Unassembled WGS sequence"/>
</dbReference>